<feature type="chain" id="PRO_5010168609" description="histidine kinase" evidence="8">
    <location>
        <begin position="32"/>
        <end position="811"/>
    </location>
</feature>
<evidence type="ECO:0000313" key="11">
    <source>
        <dbReference type="EMBL" id="KOF01205.1"/>
    </source>
</evidence>
<dbReference type="PROSITE" id="PS50109">
    <property type="entry name" value="HIS_KIN"/>
    <property type="match status" value="1"/>
</dbReference>
<dbReference type="SMART" id="SM00387">
    <property type="entry name" value="HATPase_c"/>
    <property type="match status" value="1"/>
</dbReference>
<dbReference type="InterPro" id="IPR036890">
    <property type="entry name" value="HATPase_C_sf"/>
</dbReference>
<dbReference type="SUPFAM" id="SSF48452">
    <property type="entry name" value="TPR-like"/>
    <property type="match status" value="1"/>
</dbReference>
<sequence length="811" mass="87039">MATYRPASRPGRMTLAALTLILATPAAAVQAGDRFDALIADARAAMLTDPHKTVDRAREAERMAAGARTASQRAMMQATAQWLQGEALLRLNDVDGARPLIEHAVRVSARLAPNAMLHGDALLARGWINTAQVDVADALSDYQNAYAIFRRQGEVRSQSKALQSIGALYSGANDHASALRYFDQALATYRGDPMLALSLYNNRGGALKKLKRLREAEAQFDKALALTAQMRSPLLRSLVLGNIAETRLAMGNVAGAQRAIDEGLRLSGQDGAGQPYRTVLIGLAAQAAYQRHDLATAARLIGERFAGQDFAKSTLIDREAHQTAYTIYRASGAPDLALQHLMALKRLDDEATTLARSTNAALMAARFDFANQELRIANLQRDEARRSVAFEKARVRTQQTVFVGFAVGVLAVLLMLGIGVITLRRSRDRVRAVNADLKKALAAKSEFLATTSHEIRTPLNGILGMTQVMLADGNVAGDLRDRLTVVHGAGVTMRALVDDILDAAKIESGRLTIEDAPFDLATMLRDCLRLWQDQAAAKGLVFHAELSRCPDWIVGDALRVRQIVFNLMSNALKFTASGSVTLTVEATAAAGDSERIRIVVTDTGTGIAVEQQQAIFESFTQADTSTTRRFGGTGLGLSICRNLARAMGGEVTLASVPGQGASFTVDLPLRHADRPEQPKDQAQAGVLVVDPHPITRAMLKTVIATRAADVVPLATLDEAFDRLADDPVDRIVVDVAALRACDDPHAEVRRLVAAAGREATVLLLWPADAAAAHAAFDPAIEVLHLLKPIAASDLLAVLFASRDATLVSQAA</sequence>
<dbReference type="FunFam" id="3.30.565.10:FF:000010">
    <property type="entry name" value="Sensor histidine kinase RcsC"/>
    <property type="match status" value="1"/>
</dbReference>
<dbReference type="Gene3D" id="3.40.50.2300">
    <property type="match status" value="1"/>
</dbReference>
<feature type="transmembrane region" description="Helical" evidence="7">
    <location>
        <begin position="401"/>
        <end position="423"/>
    </location>
</feature>
<reference evidence="11 12" key="1">
    <citation type="journal article" date="2012" name="J. Bacteriol.">
        <title>Genome sequence of a novel nicotine-degrading strain, Pseudomonas geniculata N1.</title>
        <authorList>
            <person name="Tang H."/>
            <person name="Yu H."/>
            <person name="Tai C."/>
            <person name="Huang K."/>
            <person name="Liu Y."/>
            <person name="Wang L."/>
            <person name="Yao Y."/>
            <person name="Wu G."/>
            <person name="Xu P."/>
        </authorList>
    </citation>
    <scope>NUCLEOTIDE SEQUENCE [LARGE SCALE GENOMIC DNA]</scope>
    <source>
        <strain evidence="11 12">N1</strain>
    </source>
</reference>
<dbReference type="PANTHER" id="PTHR45339">
    <property type="entry name" value="HYBRID SIGNAL TRANSDUCTION HISTIDINE KINASE J"/>
    <property type="match status" value="1"/>
</dbReference>
<dbReference type="InterPro" id="IPR005467">
    <property type="entry name" value="His_kinase_dom"/>
</dbReference>
<feature type="modified residue" description="4-aspartylphosphate" evidence="5">
    <location>
        <position position="734"/>
    </location>
</feature>
<name>A0A0L8AGE3_9GAMM</name>
<evidence type="ECO:0000256" key="4">
    <source>
        <dbReference type="ARBA" id="ARBA00023012"/>
    </source>
</evidence>
<dbReference type="Pfam" id="PF00512">
    <property type="entry name" value="HisKA"/>
    <property type="match status" value="1"/>
</dbReference>
<dbReference type="PRINTS" id="PR00344">
    <property type="entry name" value="BCTRLSENSOR"/>
</dbReference>
<comment type="catalytic activity">
    <reaction evidence="1">
        <text>ATP + protein L-histidine = ADP + protein N-phospho-L-histidine.</text>
        <dbReference type="EC" id="2.7.13.3"/>
    </reaction>
</comment>
<dbReference type="PANTHER" id="PTHR45339:SF1">
    <property type="entry name" value="HYBRID SIGNAL TRANSDUCTION HISTIDINE KINASE J"/>
    <property type="match status" value="1"/>
</dbReference>
<organism evidence="11 12">
    <name type="scientific">Stenotrophomonas geniculata N1</name>
    <dbReference type="NCBI Taxonomy" id="1167641"/>
    <lineage>
        <taxon>Bacteria</taxon>
        <taxon>Pseudomonadati</taxon>
        <taxon>Pseudomonadota</taxon>
        <taxon>Gammaproteobacteria</taxon>
        <taxon>Lysobacterales</taxon>
        <taxon>Lysobacteraceae</taxon>
        <taxon>Stenotrophomonas</taxon>
    </lineage>
</organism>
<feature type="domain" description="Response regulatory" evidence="10">
    <location>
        <begin position="685"/>
        <end position="802"/>
    </location>
</feature>
<keyword evidence="7" id="KW-0812">Transmembrane</keyword>
<accession>A0A0L8AGE3</accession>
<dbReference type="InterPro" id="IPR004358">
    <property type="entry name" value="Sig_transdc_His_kin-like_C"/>
</dbReference>
<protein>
    <recommendedName>
        <fullName evidence="2">histidine kinase</fullName>
        <ecNumber evidence="2">2.7.13.3</ecNumber>
    </recommendedName>
</protein>
<dbReference type="Gene3D" id="1.10.287.130">
    <property type="match status" value="1"/>
</dbReference>
<dbReference type="Gene3D" id="1.25.40.10">
    <property type="entry name" value="Tetratricopeptide repeat domain"/>
    <property type="match status" value="2"/>
</dbReference>
<keyword evidence="8" id="KW-0732">Signal</keyword>
<evidence type="ECO:0000259" key="9">
    <source>
        <dbReference type="PROSITE" id="PS50109"/>
    </source>
</evidence>
<feature type="repeat" description="TPR" evidence="6">
    <location>
        <begin position="159"/>
        <end position="192"/>
    </location>
</feature>
<dbReference type="SUPFAM" id="SSF55874">
    <property type="entry name" value="ATPase domain of HSP90 chaperone/DNA topoisomerase II/histidine kinase"/>
    <property type="match status" value="1"/>
</dbReference>
<gene>
    <name evidence="11" type="ORF">W7K_00050</name>
</gene>
<evidence type="ECO:0000256" key="7">
    <source>
        <dbReference type="SAM" id="Phobius"/>
    </source>
</evidence>
<keyword evidence="7" id="KW-0472">Membrane</keyword>
<dbReference type="EMBL" id="AJLO02000001">
    <property type="protein sequence ID" value="KOF01205.1"/>
    <property type="molecule type" value="Genomic_DNA"/>
</dbReference>
<dbReference type="EC" id="2.7.13.3" evidence="2"/>
<dbReference type="Proteomes" id="UP000036890">
    <property type="component" value="Unassembled WGS sequence"/>
</dbReference>
<evidence type="ECO:0000256" key="3">
    <source>
        <dbReference type="ARBA" id="ARBA00022553"/>
    </source>
</evidence>
<dbReference type="InterPro" id="IPR036097">
    <property type="entry name" value="HisK_dim/P_sf"/>
</dbReference>
<dbReference type="InterPro" id="IPR011006">
    <property type="entry name" value="CheY-like_superfamily"/>
</dbReference>
<evidence type="ECO:0000313" key="12">
    <source>
        <dbReference type="Proteomes" id="UP000036890"/>
    </source>
</evidence>
<dbReference type="SMART" id="SM00388">
    <property type="entry name" value="HisKA"/>
    <property type="match status" value="1"/>
</dbReference>
<dbReference type="SUPFAM" id="SSF52172">
    <property type="entry name" value="CheY-like"/>
    <property type="match status" value="1"/>
</dbReference>
<evidence type="ECO:0000256" key="2">
    <source>
        <dbReference type="ARBA" id="ARBA00012438"/>
    </source>
</evidence>
<dbReference type="GO" id="GO:0000155">
    <property type="term" value="F:phosphorelay sensor kinase activity"/>
    <property type="evidence" value="ECO:0007669"/>
    <property type="project" value="InterPro"/>
</dbReference>
<feature type="domain" description="Histidine kinase" evidence="9">
    <location>
        <begin position="450"/>
        <end position="671"/>
    </location>
</feature>
<dbReference type="InterPro" id="IPR011990">
    <property type="entry name" value="TPR-like_helical_dom_sf"/>
</dbReference>
<evidence type="ECO:0000256" key="1">
    <source>
        <dbReference type="ARBA" id="ARBA00000085"/>
    </source>
</evidence>
<dbReference type="InterPro" id="IPR003594">
    <property type="entry name" value="HATPase_dom"/>
</dbReference>
<keyword evidence="7" id="KW-1133">Transmembrane helix</keyword>
<dbReference type="Pfam" id="PF02518">
    <property type="entry name" value="HATPase_c"/>
    <property type="match status" value="1"/>
</dbReference>
<feature type="signal peptide" evidence="8">
    <location>
        <begin position="1"/>
        <end position="31"/>
    </location>
</feature>
<dbReference type="OrthoDB" id="9797243at2"/>
<dbReference type="Pfam" id="PF13181">
    <property type="entry name" value="TPR_8"/>
    <property type="match status" value="1"/>
</dbReference>
<proteinExistence type="predicted"/>
<keyword evidence="3 5" id="KW-0597">Phosphoprotein</keyword>
<dbReference type="AlphaFoldDB" id="A0A0L8AGE3"/>
<dbReference type="SMART" id="SM00028">
    <property type="entry name" value="TPR"/>
    <property type="match status" value="5"/>
</dbReference>
<keyword evidence="6" id="KW-0802">TPR repeat</keyword>
<dbReference type="Gene3D" id="3.30.565.10">
    <property type="entry name" value="Histidine kinase-like ATPase, C-terminal domain"/>
    <property type="match status" value="1"/>
</dbReference>
<evidence type="ECO:0000259" key="10">
    <source>
        <dbReference type="PROSITE" id="PS50110"/>
    </source>
</evidence>
<dbReference type="SUPFAM" id="SSF47384">
    <property type="entry name" value="Homodimeric domain of signal transducing histidine kinase"/>
    <property type="match status" value="1"/>
</dbReference>
<dbReference type="PROSITE" id="PS50005">
    <property type="entry name" value="TPR"/>
    <property type="match status" value="1"/>
</dbReference>
<evidence type="ECO:0000256" key="5">
    <source>
        <dbReference type="PROSITE-ProRule" id="PRU00169"/>
    </source>
</evidence>
<dbReference type="CDD" id="cd16922">
    <property type="entry name" value="HATPase_EvgS-ArcB-TorS-like"/>
    <property type="match status" value="1"/>
</dbReference>
<keyword evidence="4" id="KW-0902">Two-component regulatory system</keyword>
<dbReference type="PROSITE" id="PS50110">
    <property type="entry name" value="RESPONSE_REGULATORY"/>
    <property type="match status" value="1"/>
</dbReference>
<dbReference type="InterPro" id="IPR001789">
    <property type="entry name" value="Sig_transdc_resp-reg_receiver"/>
</dbReference>
<evidence type="ECO:0000256" key="6">
    <source>
        <dbReference type="PROSITE-ProRule" id="PRU00339"/>
    </source>
</evidence>
<dbReference type="InterPro" id="IPR003661">
    <property type="entry name" value="HisK_dim/P_dom"/>
</dbReference>
<dbReference type="CDD" id="cd00082">
    <property type="entry name" value="HisKA"/>
    <property type="match status" value="1"/>
</dbReference>
<evidence type="ECO:0000256" key="8">
    <source>
        <dbReference type="SAM" id="SignalP"/>
    </source>
</evidence>
<comment type="caution">
    <text evidence="11">The sequence shown here is derived from an EMBL/GenBank/DDBJ whole genome shotgun (WGS) entry which is preliminary data.</text>
</comment>
<dbReference type="InterPro" id="IPR019734">
    <property type="entry name" value="TPR_rpt"/>
</dbReference>